<keyword evidence="4" id="KW-1185">Reference proteome</keyword>
<dbReference type="AlphaFoldDB" id="A0A370GDI5"/>
<name>A0A370GDI5_9NOCA</name>
<dbReference type="EMBL" id="QQAZ01000031">
    <property type="protein sequence ID" value="RDI41751.1"/>
    <property type="molecule type" value="Genomic_DNA"/>
</dbReference>
<evidence type="ECO:0000256" key="2">
    <source>
        <dbReference type="SAM" id="Phobius"/>
    </source>
</evidence>
<dbReference type="RefSeq" id="WP_068032110.1">
    <property type="nucleotide sequence ID" value="NZ_QQAZ01000031.1"/>
</dbReference>
<evidence type="ECO:0000313" key="3">
    <source>
        <dbReference type="EMBL" id="RDI41751.1"/>
    </source>
</evidence>
<dbReference type="Proteomes" id="UP000255355">
    <property type="component" value="Unassembled WGS sequence"/>
</dbReference>
<keyword evidence="2" id="KW-0812">Transmembrane</keyword>
<reference evidence="3 4" key="1">
    <citation type="submission" date="2018-07" db="EMBL/GenBank/DDBJ databases">
        <title>Genomic Encyclopedia of Type Strains, Phase IV (KMG-IV): sequencing the most valuable type-strain genomes for metagenomic binning, comparative biology and taxonomic classification.</title>
        <authorList>
            <person name="Goeker M."/>
        </authorList>
    </citation>
    <scope>NUCLEOTIDE SEQUENCE [LARGE SCALE GENOMIC DNA]</scope>
    <source>
        <strain evidence="3 4">DSM 44952</strain>
    </source>
</reference>
<sequence length="83" mass="8730">MALGDDDVISGNGVPASQGAFAPSENTVEVLSPQLSANGAEAPAPPRWMRLRQPMGRPRVSTMVLMSVWVAALVVYLQVRPGG</sequence>
<accession>A0A370GDI5</accession>
<protein>
    <submittedName>
        <fullName evidence="3">Uncharacterized protein</fullName>
    </submittedName>
</protein>
<dbReference type="STRING" id="1210089.GCA_001613165_07745"/>
<evidence type="ECO:0000313" key="4">
    <source>
        <dbReference type="Proteomes" id="UP000255355"/>
    </source>
</evidence>
<dbReference type="OrthoDB" id="4557793at2"/>
<evidence type="ECO:0000256" key="1">
    <source>
        <dbReference type="SAM" id="MobiDB-lite"/>
    </source>
</evidence>
<organism evidence="3 4">
    <name type="scientific">Nocardia mexicana</name>
    <dbReference type="NCBI Taxonomy" id="279262"/>
    <lineage>
        <taxon>Bacteria</taxon>
        <taxon>Bacillati</taxon>
        <taxon>Actinomycetota</taxon>
        <taxon>Actinomycetes</taxon>
        <taxon>Mycobacteriales</taxon>
        <taxon>Nocardiaceae</taxon>
        <taxon>Nocardia</taxon>
    </lineage>
</organism>
<keyword evidence="2" id="KW-1133">Transmembrane helix</keyword>
<keyword evidence="2" id="KW-0472">Membrane</keyword>
<proteinExistence type="predicted"/>
<feature type="transmembrane region" description="Helical" evidence="2">
    <location>
        <begin position="60"/>
        <end position="79"/>
    </location>
</feature>
<feature type="region of interest" description="Disordered" evidence="1">
    <location>
        <begin position="1"/>
        <end position="22"/>
    </location>
</feature>
<comment type="caution">
    <text evidence="3">The sequence shown here is derived from an EMBL/GenBank/DDBJ whole genome shotgun (WGS) entry which is preliminary data.</text>
</comment>
<gene>
    <name evidence="3" type="ORF">DFR68_13130</name>
</gene>